<feature type="domain" description="Glycosyltransferase subfamily 4-like N-terminal" evidence="4">
    <location>
        <begin position="22"/>
        <end position="125"/>
    </location>
</feature>
<dbReference type="AlphaFoldDB" id="A0A4P6ECL2"/>
<dbReference type="InterPro" id="IPR028098">
    <property type="entry name" value="Glyco_trans_4-like_N"/>
</dbReference>
<evidence type="ECO:0000256" key="1">
    <source>
        <dbReference type="ARBA" id="ARBA00021292"/>
    </source>
</evidence>
<name>A0A4P6ECL2_9MICO</name>
<keyword evidence="2" id="KW-0328">Glycosyltransferase</keyword>
<dbReference type="Proteomes" id="UP000293995">
    <property type="component" value="Chromosome"/>
</dbReference>
<dbReference type="Gene3D" id="3.40.50.2000">
    <property type="entry name" value="Glycogen Phosphorylase B"/>
    <property type="match status" value="2"/>
</dbReference>
<dbReference type="PANTHER" id="PTHR45947:SF3">
    <property type="entry name" value="SULFOQUINOVOSYL TRANSFERASE SQD2"/>
    <property type="match status" value="1"/>
</dbReference>
<evidence type="ECO:0000256" key="3">
    <source>
        <dbReference type="ARBA" id="ARBA00022679"/>
    </source>
</evidence>
<dbReference type="GO" id="GO:0016757">
    <property type="term" value="F:glycosyltransferase activity"/>
    <property type="evidence" value="ECO:0007669"/>
    <property type="project" value="UniProtKB-KW"/>
</dbReference>
<dbReference type="PANTHER" id="PTHR45947">
    <property type="entry name" value="SULFOQUINOVOSYL TRANSFERASE SQD2"/>
    <property type="match status" value="1"/>
</dbReference>
<evidence type="ECO:0000256" key="2">
    <source>
        <dbReference type="ARBA" id="ARBA00022676"/>
    </source>
</evidence>
<dbReference type="SUPFAM" id="SSF53756">
    <property type="entry name" value="UDP-Glycosyltransferase/glycogen phosphorylase"/>
    <property type="match status" value="1"/>
</dbReference>
<dbReference type="GO" id="GO:1901137">
    <property type="term" value="P:carbohydrate derivative biosynthetic process"/>
    <property type="evidence" value="ECO:0007669"/>
    <property type="project" value="UniProtKB-ARBA"/>
</dbReference>
<dbReference type="RefSeq" id="WP_129388409.1">
    <property type="nucleotide sequence ID" value="NZ_CP035494.1"/>
</dbReference>
<dbReference type="Pfam" id="PF13439">
    <property type="entry name" value="Glyco_transf_4"/>
    <property type="match status" value="1"/>
</dbReference>
<dbReference type="EMBL" id="CP035494">
    <property type="protein sequence ID" value="QAY59970.1"/>
    <property type="molecule type" value="Genomic_DNA"/>
</dbReference>
<evidence type="ECO:0000259" key="4">
    <source>
        <dbReference type="Pfam" id="PF13439"/>
    </source>
</evidence>
<evidence type="ECO:0000313" key="5">
    <source>
        <dbReference type="EMBL" id="QAY59970.1"/>
    </source>
</evidence>
<keyword evidence="6" id="KW-1185">Reference proteome</keyword>
<keyword evidence="3 5" id="KW-0808">Transferase</keyword>
<accession>A0A4P6ECL2</accession>
<protein>
    <recommendedName>
        <fullName evidence="1">D-inositol 3-phosphate glycosyltransferase</fullName>
    </recommendedName>
</protein>
<proteinExistence type="predicted"/>
<reference evidence="5 6" key="1">
    <citation type="submission" date="2019-01" db="EMBL/GenBank/DDBJ databases">
        <title>Genome sequencing of strain DFW100M-13.</title>
        <authorList>
            <person name="Heo J."/>
            <person name="Kim S.-J."/>
            <person name="Kim J.-S."/>
            <person name="Hong S.-B."/>
            <person name="Kwon S.-W."/>
        </authorList>
    </citation>
    <scope>NUCLEOTIDE SEQUENCE [LARGE SCALE GENOMIC DNA]</scope>
    <source>
        <strain evidence="5 6">DFW100M-13</strain>
    </source>
</reference>
<dbReference type="Pfam" id="PF13692">
    <property type="entry name" value="Glyco_trans_1_4"/>
    <property type="match status" value="1"/>
</dbReference>
<dbReference type="InterPro" id="IPR050194">
    <property type="entry name" value="Glycosyltransferase_grp1"/>
</dbReference>
<sequence length="424" mass="46244">MTVRNVERRTRVLVVPHNFELGGSQINALELISEVARDPGFEVIVYAPDGELVERARRIGVELHLTKLRESALSLRRIHDLRKLIRTRGIDVIHTYEWVPTVDAVFAAGVGVGVPLVSTILSMDYPYFIPSTVPLVLGTQQLVDRARGEGRVARLIEPPVDTEEFRPNACGPDEIAAARAECGAGQDDDLVVVVGRLAQALKLEGILTLVEAIGNLGRTAPVRLAIVGDGPERPAVQAAVDRANAHARRKVISLLGSRSEPLRYYLAADIAVGMGGSALRAMAVAKPLLVQGEQGFWAMADEQSLPQFLEHGWYGIGEGTGATERCTAELARMLALDESERAALGQFGRDLVMRRYSLQAAGLELRAVYADVVSMPRQTAFQRLVAAARLALELAKVRISTRFPRIQRKVRELRGHAITQQVGA</sequence>
<gene>
    <name evidence="5" type="ORF">ET475_08160</name>
</gene>
<evidence type="ECO:0000313" key="6">
    <source>
        <dbReference type="Proteomes" id="UP000293995"/>
    </source>
</evidence>
<organism evidence="5 6">
    <name type="scientific">Microbacterium protaetiae</name>
    <dbReference type="NCBI Taxonomy" id="2509458"/>
    <lineage>
        <taxon>Bacteria</taxon>
        <taxon>Bacillati</taxon>
        <taxon>Actinomycetota</taxon>
        <taxon>Actinomycetes</taxon>
        <taxon>Micrococcales</taxon>
        <taxon>Microbacteriaceae</taxon>
        <taxon>Microbacterium</taxon>
    </lineage>
</organism>
<dbReference type="KEGG" id="mprt:ET475_08160"/>
<dbReference type="OrthoDB" id="3861448at2"/>